<dbReference type="AlphaFoldDB" id="A0AAN3V0T1"/>
<name>A0AAN3V0T1_ECOLX</name>
<accession>A0AAN3V0T1</accession>
<protein>
    <submittedName>
        <fullName evidence="1">Ash family protein</fullName>
    </submittedName>
</protein>
<dbReference type="EMBL" id="AFAA02000036">
    <property type="protein sequence ID" value="EII32531.1"/>
    <property type="molecule type" value="Genomic_DNA"/>
</dbReference>
<dbReference type="Proteomes" id="UP000003866">
    <property type="component" value="Unassembled WGS sequence"/>
</dbReference>
<dbReference type="NCBIfam" id="NF033153">
    <property type="entry name" value="phage_ICD_like"/>
    <property type="match status" value="1"/>
</dbReference>
<dbReference type="Pfam" id="PF10554">
    <property type="entry name" value="Phage_ASH"/>
    <property type="match status" value="1"/>
</dbReference>
<evidence type="ECO:0000313" key="2">
    <source>
        <dbReference type="Proteomes" id="UP000003866"/>
    </source>
</evidence>
<proteinExistence type="predicted"/>
<gene>
    <name evidence="1" type="ORF">EC40967_3730</name>
</gene>
<evidence type="ECO:0000313" key="1">
    <source>
        <dbReference type="EMBL" id="EII32531.1"/>
    </source>
</evidence>
<organism evidence="1 2">
    <name type="scientific">Escherichia coli 4.0967</name>
    <dbReference type="NCBI Taxonomy" id="869687"/>
    <lineage>
        <taxon>Bacteria</taxon>
        <taxon>Pseudomonadati</taxon>
        <taxon>Pseudomonadota</taxon>
        <taxon>Gammaproteobacteria</taxon>
        <taxon>Enterobacterales</taxon>
        <taxon>Enterobacteriaceae</taxon>
        <taxon>Escherichia</taxon>
    </lineage>
</organism>
<comment type="caution">
    <text evidence="1">The sequence shown here is derived from an EMBL/GenBank/DDBJ whole genome shotgun (WGS) entry which is preliminary data.</text>
</comment>
<dbReference type="InterPro" id="IPR018880">
    <property type="entry name" value="Phage_P4_Ash"/>
</dbReference>
<reference evidence="1 2" key="1">
    <citation type="submission" date="2011-12" db="EMBL/GenBank/DDBJ databases">
        <authorList>
            <person name="Brinkac L."/>
            <person name="Radune D."/>
            <person name="Sanka R."/>
            <person name="Selengut J."/>
            <person name="DebRoy C."/>
            <person name="Feng P."/>
            <person name="Fratamico P.M."/>
            <person name="Kapur V."/>
            <person name="Kariyawasam S."/>
            <person name="Losada L."/>
            <person name="Nierman W.C."/>
            <person name="Nelson K."/>
        </authorList>
    </citation>
    <scope>NUCLEOTIDE SEQUENCE [LARGE SCALE GENOMIC DNA]</scope>
    <source>
        <strain evidence="1 2">4.0967</strain>
    </source>
</reference>
<sequence>MTNTKKAAPIWSRLSEQLTRCALCVCDPKHKHGDDSRYQAGGQCNQSGSVRCHTCNERFSLYSLRNCSRAKAHGANLSDSCSIFLRRLFRAGDNVLVNSLSVIVLSCIAMRRNTSHHGADSFYPLGSMPRCCNSLRRTRLIQVAKDVSPSALAASSSCALKSSGNRIWYGGERFSNGVDMVITLHYYTYMVITIVLAITQKSTPRSAGNTYGASNQQRKLGAVMVAVNHIPHLVHTQTAFVWRFLALNIGEKNQLIASVENSYDSRAPHKTGAGIGVLGKTEAHNTRPACFFVPHSHTLSMVGCTGAEQSAPVSSVSGYANPVQSATSEIGVSGGGYLNHTEEAANMATIPTLVHSQTAFLWRFIIFGASEHQIIHVTAWTEREARSRCPSGCVAVFAARIRQEVCHVQ</sequence>